<dbReference type="Proteomes" id="UP000887116">
    <property type="component" value="Unassembled WGS sequence"/>
</dbReference>
<accession>A0A8X6G9V2</accession>
<organism evidence="1 2">
    <name type="scientific">Trichonephila clavata</name>
    <name type="common">Joro spider</name>
    <name type="synonym">Nephila clavata</name>
    <dbReference type="NCBI Taxonomy" id="2740835"/>
    <lineage>
        <taxon>Eukaryota</taxon>
        <taxon>Metazoa</taxon>
        <taxon>Ecdysozoa</taxon>
        <taxon>Arthropoda</taxon>
        <taxon>Chelicerata</taxon>
        <taxon>Arachnida</taxon>
        <taxon>Araneae</taxon>
        <taxon>Araneomorphae</taxon>
        <taxon>Entelegynae</taxon>
        <taxon>Araneoidea</taxon>
        <taxon>Nephilidae</taxon>
        <taxon>Trichonephila</taxon>
    </lineage>
</organism>
<reference evidence="1" key="1">
    <citation type="submission" date="2020-07" db="EMBL/GenBank/DDBJ databases">
        <title>Multicomponent nature underlies the extraordinary mechanical properties of spider dragline silk.</title>
        <authorList>
            <person name="Kono N."/>
            <person name="Nakamura H."/>
            <person name="Mori M."/>
            <person name="Yoshida Y."/>
            <person name="Ohtoshi R."/>
            <person name="Malay A.D."/>
            <person name="Moran D.A.P."/>
            <person name="Tomita M."/>
            <person name="Numata K."/>
            <person name="Arakawa K."/>
        </authorList>
    </citation>
    <scope>NUCLEOTIDE SEQUENCE</scope>
</reference>
<protein>
    <submittedName>
        <fullName evidence="1">Uncharacterized protein</fullName>
    </submittedName>
</protein>
<name>A0A8X6G9V2_TRICU</name>
<dbReference type="EMBL" id="BMAO01002036">
    <property type="protein sequence ID" value="GFQ77758.1"/>
    <property type="molecule type" value="Genomic_DNA"/>
</dbReference>
<evidence type="ECO:0000313" key="1">
    <source>
        <dbReference type="EMBL" id="GFQ77758.1"/>
    </source>
</evidence>
<evidence type="ECO:0000313" key="2">
    <source>
        <dbReference type="Proteomes" id="UP000887116"/>
    </source>
</evidence>
<comment type="caution">
    <text evidence="1">The sequence shown here is derived from an EMBL/GenBank/DDBJ whole genome shotgun (WGS) entry which is preliminary data.</text>
</comment>
<dbReference type="OrthoDB" id="10269911at2759"/>
<keyword evidence="2" id="KW-1185">Reference proteome</keyword>
<dbReference type="AlphaFoldDB" id="A0A8X6G9V2"/>
<sequence length="78" mass="9581">MKQNKKAISDPIGFASDDRLDSDWLREPDLVFYSPRNPSYLLRRLYWISSLQMQNDPWRQMRKSFKRTLRYLNKKLEK</sequence>
<gene>
    <name evidence="1" type="ORF">TNCT_422511</name>
</gene>
<proteinExistence type="predicted"/>